<dbReference type="Proteomes" id="UP000477951">
    <property type="component" value="Unassembled WGS sequence"/>
</dbReference>
<evidence type="ECO:0000313" key="7">
    <source>
        <dbReference type="EMBL" id="MUZ71382.1"/>
    </source>
</evidence>
<dbReference type="Proteomes" id="UP000179454">
    <property type="component" value="Unassembled WGS sequence"/>
</dbReference>
<dbReference type="EMBL" id="MBFA02000008">
    <property type="protein sequence ID" value="MUP11079.1"/>
    <property type="molecule type" value="Genomic_DNA"/>
</dbReference>
<evidence type="ECO:0000313" key="6">
    <source>
        <dbReference type="EMBL" id="MUZ60437.1"/>
    </source>
</evidence>
<evidence type="ECO:0000313" key="3">
    <source>
        <dbReference type="EMBL" id="MUO43982.1"/>
    </source>
</evidence>
<dbReference type="OrthoDB" id="8451584at2"/>
<dbReference type="EMBL" id="JACXXJ020000005">
    <property type="protein sequence ID" value="MBF2716646.1"/>
    <property type="molecule type" value="Genomic_DNA"/>
</dbReference>
<dbReference type="Proteomes" id="UP000436911">
    <property type="component" value="Unassembled WGS sequence"/>
</dbReference>
<dbReference type="OMA" id="GHEIMFT"/>
<protein>
    <submittedName>
        <fullName evidence="1">DUF3563 domain-containing protein</fullName>
    </submittedName>
    <submittedName>
        <fullName evidence="2">DUF3563 family protein</fullName>
    </submittedName>
</protein>
<dbReference type="EMBL" id="WPHM01000017">
    <property type="protein sequence ID" value="MUZ60437.1"/>
    <property type="molecule type" value="Genomic_DNA"/>
</dbReference>
<organism evidence="1 12">
    <name type="scientific">Agrobacterium vitis</name>
    <name type="common">Rhizobium vitis</name>
    <dbReference type="NCBI Taxonomy" id="373"/>
    <lineage>
        <taxon>Bacteria</taxon>
        <taxon>Pseudomonadati</taxon>
        <taxon>Pseudomonadota</taxon>
        <taxon>Alphaproteobacteria</taxon>
        <taxon>Hyphomicrobiales</taxon>
        <taxon>Rhizobiaceae</taxon>
        <taxon>Rhizobium/Agrobacterium group</taxon>
        <taxon>Agrobacterium</taxon>
    </lineage>
</organism>
<evidence type="ECO:0000313" key="8">
    <source>
        <dbReference type="Proteomes" id="UP000175993"/>
    </source>
</evidence>
<dbReference type="Proteomes" id="UP000436692">
    <property type="component" value="Unassembled WGS sequence"/>
</dbReference>
<dbReference type="Proteomes" id="UP000175993">
    <property type="component" value="Unassembled WGS sequence"/>
</dbReference>
<comment type="caution">
    <text evidence="1">The sequence shown here is derived from an EMBL/GenBank/DDBJ whole genome shotgun (WGS) entry which is preliminary data.</text>
</comment>
<reference evidence="1 12" key="1">
    <citation type="submission" date="2018-08" db="EMBL/GenBank/DDBJ databases">
        <title>Genome sequencing of Agrobacterium vitis strain ICMP 10754.</title>
        <authorList>
            <person name="Visnovsky S.B."/>
            <person name="Pitman A.R."/>
        </authorList>
    </citation>
    <scope>NUCLEOTIDE SEQUENCE [LARGE SCALE GENOMIC DNA]</scope>
    <source>
        <strain evidence="1 12">ICMP 10754</strain>
    </source>
</reference>
<evidence type="ECO:0000313" key="13">
    <source>
        <dbReference type="Proteomes" id="UP000477951"/>
    </source>
</evidence>
<reference evidence="11 13" key="3">
    <citation type="submission" date="2019-12" db="EMBL/GenBank/DDBJ databases">
        <title>Whole-genome sequencing of Allorhizobium vitis.</title>
        <authorList>
            <person name="Gan H.M."/>
            <person name="Szegedi E."/>
            <person name="Burr T."/>
            <person name="Savka M.A."/>
        </authorList>
    </citation>
    <scope>NUCLEOTIDE SEQUENCE [LARGE SCALE GENOMIC DNA]</scope>
    <source>
        <strain evidence="7 13">CG516</strain>
        <strain evidence="6 11">CG989</strain>
    </source>
</reference>
<dbReference type="EMBL" id="WPHR01000001">
    <property type="protein sequence ID" value="MUZ71382.1"/>
    <property type="molecule type" value="Genomic_DNA"/>
</dbReference>
<dbReference type="EMBL" id="QUSG01000001">
    <property type="protein sequence ID" value="KAA3532215.1"/>
    <property type="molecule type" value="Genomic_DNA"/>
</dbReference>
<evidence type="ECO:0000313" key="1">
    <source>
        <dbReference type="EMBL" id="KAA3532215.1"/>
    </source>
</evidence>
<sequence length="50" mass="6005">MFGPIRKFARALRVPTAQEREMAYLNAAHDRLDLEYRQREIDGGLFRRIR</sequence>
<evidence type="ECO:0000313" key="2">
    <source>
        <dbReference type="EMBL" id="MBF2716646.1"/>
    </source>
</evidence>
<dbReference type="RefSeq" id="WP_015915454.1">
    <property type="nucleotide sequence ID" value="NZ_AP023268.1"/>
</dbReference>
<dbReference type="GeneID" id="60682122"/>
<keyword evidence="9" id="KW-1185">Reference proteome</keyword>
<evidence type="ECO:0000313" key="4">
    <source>
        <dbReference type="EMBL" id="MUP06794.1"/>
    </source>
</evidence>
<reference evidence="8 9" key="2">
    <citation type="submission" date="2019-11" db="EMBL/GenBank/DDBJ databases">
        <title>Whole-genome sequencing of Allorhizobium vitis.</title>
        <authorList>
            <person name="Gan H.M."/>
            <person name="Savka M.A."/>
        </authorList>
    </citation>
    <scope>NUCLEOTIDE SEQUENCE [LARGE SCALE GENOMIC DNA]</scope>
    <source>
        <strain evidence="4 8">AB4</strain>
        <strain evidence="5 10">RF2/1</strain>
        <strain evidence="3 9">T1/7</strain>
    </source>
</reference>
<dbReference type="EMBL" id="MBFE02000015">
    <property type="protein sequence ID" value="MUO43982.1"/>
    <property type="molecule type" value="Genomic_DNA"/>
</dbReference>
<evidence type="ECO:0000313" key="12">
    <source>
        <dbReference type="Proteomes" id="UP000436911"/>
    </source>
</evidence>
<evidence type="ECO:0000313" key="9">
    <source>
        <dbReference type="Proteomes" id="UP000179454"/>
    </source>
</evidence>
<dbReference type="Proteomes" id="UP000179536">
    <property type="component" value="Unassembled WGS sequence"/>
</dbReference>
<dbReference type="AlphaFoldDB" id="A0A1S2EJV1"/>
<evidence type="ECO:0000313" key="11">
    <source>
        <dbReference type="Proteomes" id="UP000436692"/>
    </source>
</evidence>
<accession>A0A1S2EJV1</accession>
<name>A0A1S2EJV1_AGRVI</name>
<gene>
    <name evidence="4" type="ORF">BBI04_018520</name>
    <name evidence="5" type="ORF">BBK91_014495</name>
    <name evidence="3" type="ORF">BBL17_019600</name>
    <name evidence="1" type="ORF">DXT89_02380</name>
    <name evidence="7" type="ORF">GOZ90_01720</name>
    <name evidence="6" type="ORF">GOZ95_23705</name>
    <name evidence="2" type="ORF">IEI95_020760</name>
</gene>
<evidence type="ECO:0000313" key="5">
    <source>
        <dbReference type="EMBL" id="MUP11079.1"/>
    </source>
</evidence>
<reference evidence="2" key="4">
    <citation type="submission" date="2020-11" db="EMBL/GenBank/DDBJ databases">
        <title>Agrobacterium vitis strain K377 genome.</title>
        <authorList>
            <person name="Xi H."/>
        </authorList>
    </citation>
    <scope>NUCLEOTIDE SEQUENCE</scope>
    <source>
        <strain evidence="2">K377</strain>
    </source>
</reference>
<evidence type="ECO:0000313" key="10">
    <source>
        <dbReference type="Proteomes" id="UP000179536"/>
    </source>
</evidence>
<dbReference type="Proteomes" id="UP000655037">
    <property type="component" value="Unassembled WGS sequence"/>
</dbReference>
<proteinExistence type="predicted"/>
<dbReference type="EMBL" id="MBEV02000010">
    <property type="protein sequence ID" value="MUP06794.1"/>
    <property type="molecule type" value="Genomic_DNA"/>
</dbReference>